<evidence type="ECO:0000256" key="9">
    <source>
        <dbReference type="ARBA" id="ARBA00023237"/>
    </source>
</evidence>
<evidence type="ECO:0000313" key="16">
    <source>
        <dbReference type="Proteomes" id="UP000281118"/>
    </source>
</evidence>
<evidence type="ECO:0000256" key="10">
    <source>
        <dbReference type="PROSITE-ProRule" id="PRU01360"/>
    </source>
</evidence>
<sequence>MTPNFRRNAIGVAVLSLASFASMAQTQASDAAPAQPADAASLREITVTGNPLGATDLIAPTTALSGDKLLLRSQSTLGETLDNVPGVSSSYFGPNASRPIIRGQDGDRIRILQNGGAAPDASALSYDHAVPVDALVTERIEVLRGPSALQYGGSAVGGVVNVIDNRIPSEPINGFGGRADLGYSTGNKEKNGGVVLEGGNDRFALHVDAFNRDSKDVSVPITLECSKPGSPWTARKICNSANEANGGALGGTLFFDQGYIGASVSSYRSKYGTVAEDDVTINMKSDRYALEGEWRPGGFISSIHAKLSHTDYRHTEFEGGTPGTTFSNMSNDLRIEARHRKIGNFEGLVGFSSETNRFAADGEEAFAPHSRTRSNAFFLHEEYGTSWGRLSFGARTEQVRIRSLGYPDDPTVTRFAIGERTFNPHSAAFGALVNLAPQWQLTSNLAYTERAPKDYELLANGPHVATGAWEVGDPNLKKEKSTGFDLGAQWKSGPHTARVNAYVTRFRNYIGLTATGRSLDEEGNVAEPGAADTLAEYVYGGVRARFTGIEANGNLRVLGSDGFARMDDAGTLDLEWRGDIVRARNLDTGEPLPRIAPLRLGATLAYNNGPWGARLGFDYNAAQRRVPSVGARETDAYTLWNAAITYRMKVQRANLIWYARMDNITNKLAYSATSILTSTVYPNAPLPGRTLKVGLRVTF</sequence>
<dbReference type="InterPro" id="IPR037066">
    <property type="entry name" value="Plug_dom_sf"/>
</dbReference>
<evidence type="ECO:0000256" key="6">
    <source>
        <dbReference type="ARBA" id="ARBA00023077"/>
    </source>
</evidence>
<dbReference type="GO" id="GO:0009279">
    <property type="term" value="C:cell outer membrane"/>
    <property type="evidence" value="ECO:0007669"/>
    <property type="project" value="UniProtKB-SubCell"/>
</dbReference>
<feature type="domain" description="TonB-dependent receptor plug" evidence="14">
    <location>
        <begin position="57"/>
        <end position="159"/>
    </location>
</feature>
<comment type="similarity">
    <text evidence="2 10 11">Belongs to the TonB-dependent receptor family.</text>
</comment>
<keyword evidence="9 10" id="KW-0998">Cell outer membrane</keyword>
<name>A0A433MQ93_9BURK</name>
<keyword evidence="8 15" id="KW-0675">Receptor</keyword>
<dbReference type="EMBL" id="RXFT01000011">
    <property type="protein sequence ID" value="RUR69982.1"/>
    <property type="molecule type" value="Genomic_DNA"/>
</dbReference>
<keyword evidence="12" id="KW-0732">Signal</keyword>
<keyword evidence="3 10" id="KW-0813">Transport</keyword>
<dbReference type="OrthoDB" id="9795928at2"/>
<dbReference type="GO" id="GO:0044718">
    <property type="term" value="P:siderophore transmembrane transport"/>
    <property type="evidence" value="ECO:0007669"/>
    <property type="project" value="TreeGrafter"/>
</dbReference>
<dbReference type="InterPro" id="IPR036942">
    <property type="entry name" value="Beta-barrel_TonB_sf"/>
</dbReference>
<dbReference type="Gene3D" id="2.170.130.10">
    <property type="entry name" value="TonB-dependent receptor, plug domain"/>
    <property type="match status" value="1"/>
</dbReference>
<dbReference type="InterPro" id="IPR012910">
    <property type="entry name" value="Plug_dom"/>
</dbReference>
<evidence type="ECO:0000256" key="1">
    <source>
        <dbReference type="ARBA" id="ARBA00004571"/>
    </source>
</evidence>
<feature type="signal peptide" evidence="12">
    <location>
        <begin position="1"/>
        <end position="24"/>
    </location>
</feature>
<evidence type="ECO:0000256" key="5">
    <source>
        <dbReference type="ARBA" id="ARBA00022692"/>
    </source>
</evidence>
<dbReference type="InterPro" id="IPR000531">
    <property type="entry name" value="Beta-barrel_TonB"/>
</dbReference>
<organism evidence="15 16">
    <name type="scientific">Variovorax guangxiensis</name>
    <dbReference type="NCBI Taxonomy" id="1775474"/>
    <lineage>
        <taxon>Bacteria</taxon>
        <taxon>Pseudomonadati</taxon>
        <taxon>Pseudomonadota</taxon>
        <taxon>Betaproteobacteria</taxon>
        <taxon>Burkholderiales</taxon>
        <taxon>Comamonadaceae</taxon>
        <taxon>Variovorax</taxon>
    </lineage>
</organism>
<accession>A0A433MQ93</accession>
<dbReference type="RefSeq" id="WP_126024093.1">
    <property type="nucleotide sequence ID" value="NZ_RXFT01000011.1"/>
</dbReference>
<evidence type="ECO:0000256" key="12">
    <source>
        <dbReference type="SAM" id="SignalP"/>
    </source>
</evidence>
<evidence type="ECO:0000259" key="13">
    <source>
        <dbReference type="Pfam" id="PF00593"/>
    </source>
</evidence>
<feature type="chain" id="PRO_5018974075" evidence="12">
    <location>
        <begin position="25"/>
        <end position="699"/>
    </location>
</feature>
<dbReference type="InterPro" id="IPR039426">
    <property type="entry name" value="TonB-dep_rcpt-like"/>
</dbReference>
<protein>
    <submittedName>
        <fullName evidence="15">TonB-dependent receptor</fullName>
    </submittedName>
</protein>
<evidence type="ECO:0000256" key="11">
    <source>
        <dbReference type="RuleBase" id="RU003357"/>
    </source>
</evidence>
<keyword evidence="5 10" id="KW-0812">Transmembrane</keyword>
<comment type="caution">
    <text evidence="15">The sequence shown here is derived from an EMBL/GenBank/DDBJ whole genome shotgun (WGS) entry which is preliminary data.</text>
</comment>
<evidence type="ECO:0000259" key="14">
    <source>
        <dbReference type="Pfam" id="PF07715"/>
    </source>
</evidence>
<dbReference type="Pfam" id="PF07715">
    <property type="entry name" value="Plug"/>
    <property type="match status" value="1"/>
</dbReference>
<dbReference type="AlphaFoldDB" id="A0A433MQ93"/>
<dbReference type="Proteomes" id="UP000281118">
    <property type="component" value="Unassembled WGS sequence"/>
</dbReference>
<dbReference type="PANTHER" id="PTHR30069">
    <property type="entry name" value="TONB-DEPENDENT OUTER MEMBRANE RECEPTOR"/>
    <property type="match status" value="1"/>
</dbReference>
<evidence type="ECO:0000256" key="8">
    <source>
        <dbReference type="ARBA" id="ARBA00023170"/>
    </source>
</evidence>
<dbReference type="Pfam" id="PF00593">
    <property type="entry name" value="TonB_dep_Rec_b-barrel"/>
    <property type="match status" value="1"/>
</dbReference>
<dbReference type="PANTHER" id="PTHR30069:SF40">
    <property type="entry name" value="TONB-DEPENDENT RECEPTOR NMB0964-RELATED"/>
    <property type="match status" value="1"/>
</dbReference>
<comment type="subcellular location">
    <subcellularLocation>
        <location evidence="1 10">Cell outer membrane</location>
        <topology evidence="1 10">Multi-pass membrane protein</topology>
    </subcellularLocation>
</comment>
<evidence type="ECO:0000256" key="3">
    <source>
        <dbReference type="ARBA" id="ARBA00022448"/>
    </source>
</evidence>
<dbReference type="Gene3D" id="2.40.170.20">
    <property type="entry name" value="TonB-dependent receptor, beta-barrel domain"/>
    <property type="match status" value="1"/>
</dbReference>
<evidence type="ECO:0000256" key="2">
    <source>
        <dbReference type="ARBA" id="ARBA00009810"/>
    </source>
</evidence>
<gene>
    <name evidence="15" type="ORF">EJP67_23290</name>
</gene>
<keyword evidence="4 10" id="KW-1134">Transmembrane beta strand</keyword>
<dbReference type="SUPFAM" id="SSF56935">
    <property type="entry name" value="Porins"/>
    <property type="match status" value="1"/>
</dbReference>
<dbReference type="GO" id="GO:0015344">
    <property type="term" value="F:siderophore uptake transmembrane transporter activity"/>
    <property type="evidence" value="ECO:0007669"/>
    <property type="project" value="TreeGrafter"/>
</dbReference>
<proteinExistence type="inferred from homology"/>
<keyword evidence="6 11" id="KW-0798">TonB box</keyword>
<feature type="domain" description="TonB-dependent receptor-like beta-barrel" evidence="13">
    <location>
        <begin position="256"/>
        <end position="664"/>
    </location>
</feature>
<evidence type="ECO:0000313" key="15">
    <source>
        <dbReference type="EMBL" id="RUR69982.1"/>
    </source>
</evidence>
<reference evidence="15 16" key="1">
    <citation type="submission" date="2018-12" db="EMBL/GenBank/DDBJ databases">
        <title>The genome sequences of Variovorax guangxiensis DSM 27352.</title>
        <authorList>
            <person name="Gao J."/>
            <person name="Sun J."/>
        </authorList>
    </citation>
    <scope>NUCLEOTIDE SEQUENCE [LARGE SCALE GENOMIC DNA]</scope>
    <source>
        <strain evidence="15 16">DSM 27352</strain>
    </source>
</reference>
<dbReference type="PROSITE" id="PS52016">
    <property type="entry name" value="TONB_DEPENDENT_REC_3"/>
    <property type="match status" value="1"/>
</dbReference>
<evidence type="ECO:0000256" key="4">
    <source>
        <dbReference type="ARBA" id="ARBA00022452"/>
    </source>
</evidence>
<keyword evidence="7 10" id="KW-0472">Membrane</keyword>
<evidence type="ECO:0000256" key="7">
    <source>
        <dbReference type="ARBA" id="ARBA00023136"/>
    </source>
</evidence>